<dbReference type="Proteomes" id="UP000238937">
    <property type="component" value="Unassembled WGS sequence"/>
</dbReference>
<dbReference type="OrthoDB" id="9810649at2"/>
<keyword evidence="3" id="KW-1185">Reference proteome</keyword>
<dbReference type="AlphaFoldDB" id="A0A2T1GL81"/>
<reference evidence="2 3" key="1">
    <citation type="submission" date="2018-03" db="EMBL/GenBank/DDBJ databases">
        <title>The ancient ancestry and fast evolution of plastids.</title>
        <authorList>
            <person name="Moore K.R."/>
            <person name="Magnabosco C."/>
            <person name="Momper L."/>
            <person name="Gold D.A."/>
            <person name="Bosak T."/>
            <person name="Fournier G.P."/>
        </authorList>
    </citation>
    <scope>NUCLEOTIDE SEQUENCE [LARGE SCALE GENOMIC DNA]</scope>
    <source>
        <strain evidence="2 3">CCALA 037</strain>
    </source>
</reference>
<organism evidence="2 3">
    <name type="scientific">Chamaesiphon polymorphus CCALA 037</name>
    <dbReference type="NCBI Taxonomy" id="2107692"/>
    <lineage>
        <taxon>Bacteria</taxon>
        <taxon>Bacillati</taxon>
        <taxon>Cyanobacteriota</taxon>
        <taxon>Cyanophyceae</taxon>
        <taxon>Gomontiellales</taxon>
        <taxon>Chamaesiphonaceae</taxon>
        <taxon>Chamaesiphon</taxon>
    </lineage>
</organism>
<evidence type="ECO:0000313" key="3">
    <source>
        <dbReference type="Proteomes" id="UP000238937"/>
    </source>
</evidence>
<protein>
    <submittedName>
        <fullName evidence="2">Acetyltransferase</fullName>
    </submittedName>
</protein>
<evidence type="ECO:0000256" key="1">
    <source>
        <dbReference type="SAM" id="MobiDB-lite"/>
    </source>
</evidence>
<comment type="caution">
    <text evidence="2">The sequence shown here is derived from an EMBL/GenBank/DDBJ whole genome shotgun (WGS) entry which is preliminary data.</text>
</comment>
<dbReference type="EMBL" id="PVWO01000030">
    <property type="protein sequence ID" value="PSB58578.1"/>
    <property type="molecule type" value="Genomic_DNA"/>
</dbReference>
<name>A0A2T1GL81_9CYAN</name>
<evidence type="ECO:0000313" key="2">
    <source>
        <dbReference type="EMBL" id="PSB58578.1"/>
    </source>
</evidence>
<keyword evidence="2" id="KW-0808">Transferase</keyword>
<feature type="compositionally biased region" description="Basic and acidic residues" evidence="1">
    <location>
        <begin position="24"/>
        <end position="34"/>
    </location>
</feature>
<sequence>MFLQDKSSDTMVEIQDLETLFDPLKNEVEGRIQEGQEEQDPAPFSKQDLTFASGEDLPRCWIDPNYRTSNPAN</sequence>
<feature type="region of interest" description="Disordered" evidence="1">
    <location>
        <begin position="24"/>
        <end position="73"/>
    </location>
</feature>
<proteinExistence type="predicted"/>
<dbReference type="GO" id="GO:0016740">
    <property type="term" value="F:transferase activity"/>
    <property type="evidence" value="ECO:0007669"/>
    <property type="project" value="UniProtKB-KW"/>
</dbReference>
<accession>A0A2T1GL81</accession>
<dbReference type="RefSeq" id="WP_106300617.1">
    <property type="nucleotide sequence ID" value="NZ_PVWO01000030.1"/>
</dbReference>
<gene>
    <name evidence="2" type="ORF">C7B77_04175</name>
</gene>